<reference evidence="1" key="1">
    <citation type="submission" date="2009-01" db="EMBL/GenBank/DDBJ databases">
        <title>Complete sequence of chromosome Cyanothece sp. PCC 7425.</title>
        <authorList>
            <consortium name="US DOE Joint Genome Institute"/>
            <person name="Lucas S."/>
            <person name="Copeland A."/>
            <person name="Lapidus A."/>
            <person name="Glavina del Rio T."/>
            <person name="Dalin E."/>
            <person name="Tice H."/>
            <person name="Bruce D."/>
            <person name="Goodwin L."/>
            <person name="Pitluck S."/>
            <person name="Sims D."/>
            <person name="Meineke L."/>
            <person name="Brettin T."/>
            <person name="Detter J.C."/>
            <person name="Han C."/>
            <person name="Larimer F."/>
            <person name="Land M."/>
            <person name="Hauser L."/>
            <person name="Kyrpides N."/>
            <person name="Ovchinnikova G."/>
            <person name="Liberton M."/>
            <person name="Stoeckel J."/>
            <person name="Banerjee A."/>
            <person name="Singh A."/>
            <person name="Page L."/>
            <person name="Sato H."/>
            <person name="Zhao L."/>
            <person name="Sherman L."/>
            <person name="Pakrasi H."/>
            <person name="Richardson P."/>
        </authorList>
    </citation>
    <scope>NUCLEOTIDE SEQUENCE</scope>
    <source>
        <strain evidence="1">PCC 7425</strain>
    </source>
</reference>
<dbReference type="PANTHER" id="PTHR23004">
    <property type="entry name" value="DOUBLECORTIN DOMAIN CONTAINING 2"/>
    <property type="match status" value="1"/>
</dbReference>
<dbReference type="KEGG" id="cyn:Cyan7425_2734"/>
<dbReference type="EMBL" id="CP001344">
    <property type="protein sequence ID" value="ACL45080.1"/>
    <property type="molecule type" value="Genomic_DNA"/>
</dbReference>
<dbReference type="STRING" id="395961.Cyan7425_2734"/>
<proteinExistence type="predicted"/>
<gene>
    <name evidence="1" type="ordered locus">Cyan7425_2734</name>
</gene>
<dbReference type="SUPFAM" id="SSF48452">
    <property type="entry name" value="TPR-like"/>
    <property type="match status" value="1"/>
</dbReference>
<dbReference type="Pfam" id="PF06041">
    <property type="entry name" value="DUF924"/>
    <property type="match status" value="1"/>
</dbReference>
<accession>B8HK89</accession>
<protein>
    <recommendedName>
        <fullName evidence="2">DUF924 domain-containing protein</fullName>
    </recommendedName>
</protein>
<evidence type="ECO:0008006" key="2">
    <source>
        <dbReference type="Google" id="ProtNLM"/>
    </source>
</evidence>
<dbReference type="PANTHER" id="PTHR23004:SF7">
    <property type="entry name" value="DUF924-DOMAIN-CONTAINING PROTEIN"/>
    <property type="match status" value="1"/>
</dbReference>
<name>B8HK89_CYAP4</name>
<dbReference type="Gene3D" id="1.20.58.320">
    <property type="entry name" value="TPR-like"/>
    <property type="match status" value="1"/>
</dbReference>
<dbReference type="eggNOG" id="COG3803">
    <property type="taxonomic scope" value="Bacteria"/>
</dbReference>
<dbReference type="InterPro" id="IPR010323">
    <property type="entry name" value="DUF924"/>
</dbReference>
<dbReference type="AlphaFoldDB" id="B8HK89"/>
<organism evidence="1">
    <name type="scientific">Cyanothece sp. (strain PCC 7425 / ATCC 29141)</name>
    <dbReference type="NCBI Taxonomy" id="395961"/>
    <lineage>
        <taxon>Bacteria</taxon>
        <taxon>Bacillati</taxon>
        <taxon>Cyanobacteriota</taxon>
        <taxon>Cyanophyceae</taxon>
        <taxon>Gomontiellales</taxon>
        <taxon>Cyanothecaceae</taxon>
        <taxon>Cyanothece</taxon>
    </lineage>
</organism>
<dbReference type="InterPro" id="IPR011990">
    <property type="entry name" value="TPR-like_helical_dom_sf"/>
</dbReference>
<dbReference type="HOGENOM" id="CLU_065010_2_1_3"/>
<sequence length="193" mass="22695">MMDKRQKAILNFWFGDPHSPDYGQPRSQWFEKDPAFDQQIRDQFETDYWQAMAGHLNHWVSSAAGCLALVLLQDQFPRNLFRNTPQAFASDAHALEVAETAIAQGFDRQLLPVQRWFIYLPFEHSEDLATQERSLQLWEELRDHPASASCIEYAQRHYEVIRQFDRFPHRNEILGRDSTPAELEFLLQPGSRF</sequence>
<evidence type="ECO:0000313" key="1">
    <source>
        <dbReference type="EMBL" id="ACL45080.1"/>
    </source>
</evidence>
<dbReference type="Gene3D" id="1.25.40.10">
    <property type="entry name" value="Tetratricopeptide repeat domain"/>
    <property type="match status" value="1"/>
</dbReference>